<evidence type="ECO:0008006" key="6">
    <source>
        <dbReference type="Google" id="ProtNLM"/>
    </source>
</evidence>
<dbReference type="Pfam" id="PF24758">
    <property type="entry name" value="LRR_At5g56370"/>
    <property type="match status" value="1"/>
</dbReference>
<evidence type="ECO:0000259" key="2">
    <source>
        <dbReference type="Pfam" id="PF00646"/>
    </source>
</evidence>
<reference evidence="4" key="1">
    <citation type="submission" date="2020-05" db="EMBL/GenBank/DDBJ databases">
        <title>WGS assembly of Panicum virgatum.</title>
        <authorList>
            <person name="Lovell J.T."/>
            <person name="Jenkins J."/>
            <person name="Shu S."/>
            <person name="Juenger T.E."/>
            <person name="Schmutz J."/>
        </authorList>
    </citation>
    <scope>NUCLEOTIDE SEQUENCE</scope>
    <source>
        <strain evidence="4">AP13</strain>
    </source>
</reference>
<evidence type="ECO:0000256" key="1">
    <source>
        <dbReference type="SAM" id="MobiDB-lite"/>
    </source>
</evidence>
<dbReference type="AlphaFoldDB" id="A0A8T0PQ46"/>
<name>A0A8T0PQ46_PANVG</name>
<evidence type="ECO:0000313" key="4">
    <source>
        <dbReference type="EMBL" id="KAG2563195.1"/>
    </source>
</evidence>
<organism evidence="4 5">
    <name type="scientific">Panicum virgatum</name>
    <name type="common">Blackwell switchgrass</name>
    <dbReference type="NCBI Taxonomy" id="38727"/>
    <lineage>
        <taxon>Eukaryota</taxon>
        <taxon>Viridiplantae</taxon>
        <taxon>Streptophyta</taxon>
        <taxon>Embryophyta</taxon>
        <taxon>Tracheophyta</taxon>
        <taxon>Spermatophyta</taxon>
        <taxon>Magnoliopsida</taxon>
        <taxon>Liliopsida</taxon>
        <taxon>Poales</taxon>
        <taxon>Poaceae</taxon>
        <taxon>PACMAD clade</taxon>
        <taxon>Panicoideae</taxon>
        <taxon>Panicodae</taxon>
        <taxon>Paniceae</taxon>
        <taxon>Panicinae</taxon>
        <taxon>Panicum</taxon>
        <taxon>Panicum sect. Hiantes</taxon>
    </lineage>
</organism>
<proteinExistence type="predicted"/>
<feature type="domain" description="F-box/LRR-repeat protein 15/At3g58940/PEG3-like LRR" evidence="3">
    <location>
        <begin position="182"/>
        <end position="272"/>
    </location>
</feature>
<accession>A0A8T0PQ46</accession>
<dbReference type="Proteomes" id="UP000823388">
    <property type="component" value="Chromosome 8K"/>
</dbReference>
<dbReference type="EMBL" id="CM029051">
    <property type="protein sequence ID" value="KAG2563194.1"/>
    <property type="molecule type" value="Genomic_DNA"/>
</dbReference>
<dbReference type="OrthoDB" id="656793at2759"/>
<dbReference type="InterPro" id="IPR032675">
    <property type="entry name" value="LRR_dom_sf"/>
</dbReference>
<sequence length="297" mass="33235">MELEEAAAERGTPGGDADRLSALPDSLLHAVMSFLKARQVVQTCVLSARWRHLWRSVPCLDLDSDEFRTPAASAPSNHPAPVHEYSDSDIESYEDSEDDNDDSNDGGDNREREWEGFEDFAENLMHRFNVAQLDSLRLRVCRTRAPSFADRQAGGWLRRAMKYCTPDPPRQREGLSSSSWPLKRLYLCNVALEGHFAKHVSSVCHSLEDLELEDCTCGIRSITSRSLKNLVLKSCRWRHLSEITSPTLKSLVISGGSNTDECVLVIVAPAIAHLSLDVSLRFARRISVNQKPSLPSF</sequence>
<dbReference type="InterPro" id="IPR053781">
    <property type="entry name" value="F-box_AtFBL13-like"/>
</dbReference>
<protein>
    <recommendedName>
        <fullName evidence="6">F-box domain-containing protein</fullName>
    </recommendedName>
</protein>
<feature type="region of interest" description="Disordered" evidence="1">
    <location>
        <begin position="69"/>
        <end position="111"/>
    </location>
</feature>
<dbReference type="PANTHER" id="PTHR34223">
    <property type="entry name" value="OS11G0201299 PROTEIN"/>
    <property type="match status" value="1"/>
</dbReference>
<dbReference type="InterPro" id="IPR036047">
    <property type="entry name" value="F-box-like_dom_sf"/>
</dbReference>
<dbReference type="Pfam" id="PF00646">
    <property type="entry name" value="F-box"/>
    <property type="match status" value="1"/>
</dbReference>
<comment type="caution">
    <text evidence="4">The sequence shown here is derived from an EMBL/GenBank/DDBJ whole genome shotgun (WGS) entry which is preliminary data.</text>
</comment>
<dbReference type="SUPFAM" id="SSF81383">
    <property type="entry name" value="F-box domain"/>
    <property type="match status" value="1"/>
</dbReference>
<gene>
    <name evidence="4" type="ORF">PVAP13_8KG310700</name>
</gene>
<feature type="compositionally biased region" description="Acidic residues" evidence="1">
    <location>
        <begin position="87"/>
        <end position="105"/>
    </location>
</feature>
<dbReference type="InterPro" id="IPR053197">
    <property type="entry name" value="F-box_SCFL_complex_component"/>
</dbReference>
<dbReference type="Gene3D" id="1.20.1280.50">
    <property type="match status" value="1"/>
</dbReference>
<keyword evidence="5" id="KW-1185">Reference proteome</keyword>
<dbReference type="EMBL" id="CM029051">
    <property type="protein sequence ID" value="KAG2563195.1"/>
    <property type="molecule type" value="Genomic_DNA"/>
</dbReference>
<feature type="compositionally biased region" description="Low complexity" evidence="1">
    <location>
        <begin position="70"/>
        <end position="80"/>
    </location>
</feature>
<dbReference type="EMBL" id="CM029051">
    <property type="protein sequence ID" value="KAG2563193.1"/>
    <property type="molecule type" value="Genomic_DNA"/>
</dbReference>
<dbReference type="SUPFAM" id="SSF52047">
    <property type="entry name" value="RNI-like"/>
    <property type="match status" value="1"/>
</dbReference>
<evidence type="ECO:0000259" key="3">
    <source>
        <dbReference type="Pfam" id="PF24758"/>
    </source>
</evidence>
<feature type="domain" description="F-box" evidence="2">
    <location>
        <begin position="20"/>
        <end position="59"/>
    </location>
</feature>
<dbReference type="EMBL" id="CM029051">
    <property type="protein sequence ID" value="KAG2563196.1"/>
    <property type="molecule type" value="Genomic_DNA"/>
</dbReference>
<evidence type="ECO:0000313" key="5">
    <source>
        <dbReference type="Proteomes" id="UP000823388"/>
    </source>
</evidence>
<dbReference type="InterPro" id="IPR001810">
    <property type="entry name" value="F-box_dom"/>
</dbReference>
<dbReference type="Gene3D" id="3.80.10.10">
    <property type="entry name" value="Ribonuclease Inhibitor"/>
    <property type="match status" value="1"/>
</dbReference>
<dbReference type="CDD" id="cd22160">
    <property type="entry name" value="F-box_AtFBL13-like"/>
    <property type="match status" value="1"/>
</dbReference>
<dbReference type="PANTHER" id="PTHR34223:SF82">
    <property type="entry name" value="F-BOX DOMAIN-CONTAINING PROTEIN"/>
    <property type="match status" value="1"/>
</dbReference>
<dbReference type="InterPro" id="IPR055411">
    <property type="entry name" value="LRR_FXL15/At3g58940/PEG3-like"/>
</dbReference>